<keyword evidence="12" id="KW-1185">Reference proteome</keyword>
<evidence type="ECO:0000256" key="6">
    <source>
        <dbReference type="ARBA" id="ARBA00023118"/>
    </source>
</evidence>
<feature type="domain" description="Pycsar effector protein" evidence="10">
    <location>
        <begin position="47"/>
        <end position="201"/>
    </location>
</feature>
<evidence type="ECO:0000256" key="4">
    <source>
        <dbReference type="ARBA" id="ARBA00022741"/>
    </source>
</evidence>
<keyword evidence="6" id="KW-0051">Antiviral defense</keyword>
<sequence length="202" mass="21344">MARNEPLPLSPSPDDPSPPPHAPPSPTPAPAPPPAQPPTAAEARENAWRIHQALGDWTARVDNKASFALTLEAASAAGLASLAKDGSFAGRRVDGALSSMVLIALVALLIGALCAIVAIQPRLRTRAARAAAPDNFVYFGHVRHWDPVRLRAALGQEDLLPMLSRQLVVMSQVAWRKHLLVQVSLALAAFAVALVVLVLLLA</sequence>
<evidence type="ECO:0000256" key="3">
    <source>
        <dbReference type="ARBA" id="ARBA00022692"/>
    </source>
</evidence>
<organism evidence="11 12">
    <name type="scientific">Streptomyces camponoticapitis</name>
    <dbReference type="NCBI Taxonomy" id="1616125"/>
    <lineage>
        <taxon>Bacteria</taxon>
        <taxon>Bacillati</taxon>
        <taxon>Actinomycetota</taxon>
        <taxon>Actinomycetes</taxon>
        <taxon>Kitasatosporales</taxon>
        <taxon>Streptomycetaceae</taxon>
        <taxon>Streptomyces</taxon>
    </lineage>
</organism>
<feature type="compositionally biased region" description="Pro residues" evidence="8">
    <location>
        <begin position="8"/>
        <end position="37"/>
    </location>
</feature>
<feature type="region of interest" description="Disordered" evidence="8">
    <location>
        <begin position="1"/>
        <end position="43"/>
    </location>
</feature>
<dbReference type="Pfam" id="PF18967">
    <property type="entry name" value="PycTM"/>
    <property type="match status" value="1"/>
</dbReference>
<reference evidence="12" key="1">
    <citation type="journal article" date="2019" name="Int. J. Syst. Evol. Microbiol.">
        <title>The Global Catalogue of Microorganisms (GCM) 10K type strain sequencing project: providing services to taxonomists for standard genome sequencing and annotation.</title>
        <authorList>
            <consortium name="The Broad Institute Genomics Platform"/>
            <consortium name="The Broad Institute Genome Sequencing Center for Infectious Disease"/>
            <person name="Wu L."/>
            <person name="Ma J."/>
        </authorList>
    </citation>
    <scope>NUCLEOTIDE SEQUENCE [LARGE SCALE GENOMIC DNA]</scope>
    <source>
        <strain evidence="12">CGMCC 4.7275</strain>
    </source>
</reference>
<keyword evidence="3 9" id="KW-0812">Transmembrane</keyword>
<comment type="subcellular location">
    <subcellularLocation>
        <location evidence="1">Cell membrane</location>
    </subcellularLocation>
</comment>
<keyword evidence="2" id="KW-1003">Cell membrane</keyword>
<dbReference type="EMBL" id="BMMV01000004">
    <property type="protein sequence ID" value="GGJ85318.1"/>
    <property type="molecule type" value="Genomic_DNA"/>
</dbReference>
<dbReference type="RefSeq" id="WP_189106640.1">
    <property type="nucleotide sequence ID" value="NZ_BMMV01000004.1"/>
</dbReference>
<evidence type="ECO:0000256" key="8">
    <source>
        <dbReference type="SAM" id="MobiDB-lite"/>
    </source>
</evidence>
<dbReference type="InterPro" id="IPR043760">
    <property type="entry name" value="PycTM_dom"/>
</dbReference>
<dbReference type="Proteomes" id="UP000660265">
    <property type="component" value="Unassembled WGS sequence"/>
</dbReference>
<evidence type="ECO:0000256" key="2">
    <source>
        <dbReference type="ARBA" id="ARBA00022475"/>
    </source>
</evidence>
<evidence type="ECO:0000256" key="9">
    <source>
        <dbReference type="SAM" id="Phobius"/>
    </source>
</evidence>
<gene>
    <name evidence="11" type="ORF">GCM10011583_16200</name>
</gene>
<evidence type="ECO:0000256" key="1">
    <source>
        <dbReference type="ARBA" id="ARBA00004236"/>
    </source>
</evidence>
<feature type="transmembrane region" description="Helical" evidence="9">
    <location>
        <begin position="96"/>
        <end position="119"/>
    </location>
</feature>
<comment type="caution">
    <text evidence="11">The sequence shown here is derived from an EMBL/GenBank/DDBJ whole genome shotgun (WGS) entry which is preliminary data.</text>
</comment>
<evidence type="ECO:0000259" key="10">
    <source>
        <dbReference type="Pfam" id="PF18967"/>
    </source>
</evidence>
<feature type="transmembrane region" description="Helical" evidence="9">
    <location>
        <begin position="179"/>
        <end position="201"/>
    </location>
</feature>
<proteinExistence type="predicted"/>
<accession>A0ABQ2E569</accession>
<keyword evidence="4" id="KW-0547">Nucleotide-binding</keyword>
<evidence type="ECO:0000256" key="7">
    <source>
        <dbReference type="ARBA" id="ARBA00023136"/>
    </source>
</evidence>
<evidence type="ECO:0000313" key="11">
    <source>
        <dbReference type="EMBL" id="GGJ85318.1"/>
    </source>
</evidence>
<protein>
    <recommendedName>
        <fullName evidence="10">Pycsar effector protein domain-containing protein</fullName>
    </recommendedName>
</protein>
<evidence type="ECO:0000256" key="5">
    <source>
        <dbReference type="ARBA" id="ARBA00022989"/>
    </source>
</evidence>
<keyword evidence="5 9" id="KW-1133">Transmembrane helix</keyword>
<evidence type="ECO:0000313" key="12">
    <source>
        <dbReference type="Proteomes" id="UP000660265"/>
    </source>
</evidence>
<keyword evidence="7 9" id="KW-0472">Membrane</keyword>
<name>A0ABQ2E569_9ACTN</name>